<evidence type="ECO:0000256" key="1">
    <source>
        <dbReference type="SAM" id="Coils"/>
    </source>
</evidence>
<accession>A0AB34IHJ1</accession>
<protein>
    <submittedName>
        <fullName evidence="3">Uncharacterized protein</fullName>
    </submittedName>
</protein>
<organism evidence="3 4">
    <name type="scientific">Prymnesium parvum</name>
    <name type="common">Toxic golden alga</name>
    <dbReference type="NCBI Taxonomy" id="97485"/>
    <lineage>
        <taxon>Eukaryota</taxon>
        <taxon>Haptista</taxon>
        <taxon>Haptophyta</taxon>
        <taxon>Prymnesiophyceae</taxon>
        <taxon>Prymnesiales</taxon>
        <taxon>Prymnesiaceae</taxon>
        <taxon>Prymnesium</taxon>
    </lineage>
</organism>
<evidence type="ECO:0000256" key="2">
    <source>
        <dbReference type="SAM" id="MobiDB-lite"/>
    </source>
</evidence>
<evidence type="ECO:0000313" key="3">
    <source>
        <dbReference type="EMBL" id="KAL1499268.1"/>
    </source>
</evidence>
<feature type="coiled-coil region" evidence="1">
    <location>
        <begin position="156"/>
        <end position="190"/>
    </location>
</feature>
<reference evidence="3 4" key="1">
    <citation type="journal article" date="2024" name="Science">
        <title>Giant polyketide synthase enzymes in the biosynthesis of giant marine polyether toxins.</title>
        <authorList>
            <person name="Fallon T.R."/>
            <person name="Shende V.V."/>
            <person name="Wierzbicki I.H."/>
            <person name="Pendleton A.L."/>
            <person name="Watervoot N.F."/>
            <person name="Auber R.P."/>
            <person name="Gonzalez D.J."/>
            <person name="Wisecaver J.H."/>
            <person name="Moore B.S."/>
        </authorList>
    </citation>
    <scope>NUCLEOTIDE SEQUENCE [LARGE SCALE GENOMIC DNA]</scope>
    <source>
        <strain evidence="3 4">12B1</strain>
    </source>
</reference>
<keyword evidence="1" id="KW-0175">Coiled coil</keyword>
<name>A0AB34IHJ1_PRYPA</name>
<dbReference type="AlphaFoldDB" id="A0AB34IHJ1"/>
<comment type="caution">
    <text evidence="3">The sequence shown here is derived from an EMBL/GenBank/DDBJ whole genome shotgun (WGS) entry which is preliminary data.</text>
</comment>
<feature type="region of interest" description="Disordered" evidence="2">
    <location>
        <begin position="1"/>
        <end position="71"/>
    </location>
</feature>
<evidence type="ECO:0000313" key="4">
    <source>
        <dbReference type="Proteomes" id="UP001515480"/>
    </source>
</evidence>
<gene>
    <name evidence="3" type="ORF">AB1Y20_011478</name>
</gene>
<dbReference type="Proteomes" id="UP001515480">
    <property type="component" value="Unassembled WGS sequence"/>
</dbReference>
<sequence>MTTPTQAASLEPEHDVECASGPEEGSDAAQEERSDAAESENEDVAQDEACEEECENGVDPATDLDAVDEADSDMNVRMEEEEEQEAGEVDEHELVAGVPVEGTTFALFHRFKAYEVRHGDATRVRLSAALPGAREIIPVVVTRSEVVARAEVCGAARRTREAASKSEAVAEEAEAEAEAVAEAAEAAAAAVEALHSKLALENVLLARVKRNDGAPHAFHAYYTLVVRDSPASHWAYQKTWLKSLPRQVFVRLAEEAGGKGPMADALERLHTQKTTYRLNPEKLDFFRCTEQEMEMRKAPCILAIENRGGALHQQLGHAQRAVQAAHDDAHIQIARETHNVVDAERACENGGRWVTQASMEKQEEKFCELAPKPQARARRDAARDHFCFKFGKTSPFRWLKQSRKQLQSNSAGHSVIVRPDWKRIFRVQVVRRHLLSMMSSHPQTLNLRWKPCNTQ</sequence>
<feature type="compositionally biased region" description="Acidic residues" evidence="2">
    <location>
        <begin position="37"/>
        <end position="56"/>
    </location>
</feature>
<proteinExistence type="predicted"/>
<dbReference type="EMBL" id="JBGBPQ010000025">
    <property type="protein sequence ID" value="KAL1499268.1"/>
    <property type="molecule type" value="Genomic_DNA"/>
</dbReference>
<keyword evidence="4" id="KW-1185">Reference proteome</keyword>